<dbReference type="EMBL" id="JAWCTQ010000016">
    <property type="protein sequence ID" value="MDT9683473.1"/>
    <property type="molecule type" value="Genomic_DNA"/>
</dbReference>
<reference evidence="1 2" key="1">
    <citation type="submission" date="2023-09" db="EMBL/GenBank/DDBJ databases">
        <title>Streptomyces sp. nov.: A antagonism against Alternaria gaisen Producing Streptochlin, Isolated from Tamarix root soil.</title>
        <authorList>
            <person name="Chen Y."/>
        </authorList>
    </citation>
    <scope>NUCLEOTIDE SEQUENCE [LARGE SCALE GENOMIC DNA]</scope>
    <source>
        <strain evidence="1 2">TRM76323</strain>
    </source>
</reference>
<evidence type="ECO:0000313" key="2">
    <source>
        <dbReference type="Proteomes" id="UP001250181"/>
    </source>
</evidence>
<proteinExistence type="predicted"/>
<protein>
    <submittedName>
        <fullName evidence="1">Uncharacterized protein</fullName>
    </submittedName>
</protein>
<accession>A0ABU3QLY7</accession>
<keyword evidence="2" id="KW-1185">Reference proteome</keyword>
<dbReference type="RefSeq" id="WP_315878547.1">
    <property type="nucleotide sequence ID" value="NZ_JAWCTQ010000016.1"/>
</dbReference>
<comment type="caution">
    <text evidence="1">The sequence shown here is derived from an EMBL/GenBank/DDBJ whole genome shotgun (WGS) entry which is preliminary data.</text>
</comment>
<evidence type="ECO:0000313" key="1">
    <source>
        <dbReference type="EMBL" id="MDT9683473.1"/>
    </source>
</evidence>
<gene>
    <name evidence="1" type="ORF">RND61_15600</name>
</gene>
<organism evidence="1 2">
    <name type="scientific">Streptomyces tamarix</name>
    <dbReference type="NCBI Taxonomy" id="3078565"/>
    <lineage>
        <taxon>Bacteria</taxon>
        <taxon>Bacillati</taxon>
        <taxon>Actinomycetota</taxon>
        <taxon>Actinomycetes</taxon>
        <taxon>Kitasatosporales</taxon>
        <taxon>Streptomycetaceae</taxon>
        <taxon>Streptomyces</taxon>
    </lineage>
</organism>
<name>A0ABU3QLY7_9ACTN</name>
<dbReference type="Proteomes" id="UP001250181">
    <property type="component" value="Unassembled WGS sequence"/>
</dbReference>
<sequence>MDKFNHVPTVKEFNQQSTKSSQWLIEAQDELLTWFNQVVDVPNVGVIDNTAILDSYNYPKAYALLNIRPEYLTDKGYKLNPTTTLVDDYKTTQMGLIYNAEVASFYVTWG</sequence>